<dbReference type="AlphaFoldDB" id="A0AAE1EC53"/>
<sequence length="74" mass="8383">MHPEALAVFNVLEACVRSVKYAITWEVAQSAVSKVRPHVNEHRSTDAPHRNLAELLFPISPTSHPQKCIWWGHS</sequence>
<comment type="caution">
    <text evidence="1">The sequence shown here is derived from an EMBL/GenBank/DDBJ whole genome shotgun (WGS) entry which is preliminary data.</text>
</comment>
<keyword evidence="2" id="KW-1185">Reference proteome</keyword>
<gene>
    <name evidence="1" type="ORF">RRG08_004474</name>
</gene>
<evidence type="ECO:0000313" key="1">
    <source>
        <dbReference type="EMBL" id="KAK3802184.1"/>
    </source>
</evidence>
<proteinExistence type="predicted"/>
<reference evidence="1" key="1">
    <citation type="journal article" date="2023" name="G3 (Bethesda)">
        <title>A reference genome for the long-term kleptoplast-retaining sea slug Elysia crispata morphotype clarki.</title>
        <authorList>
            <person name="Eastman K.E."/>
            <person name="Pendleton A.L."/>
            <person name="Shaikh M.A."/>
            <person name="Suttiyut T."/>
            <person name="Ogas R."/>
            <person name="Tomko P."/>
            <person name="Gavelis G."/>
            <person name="Widhalm J.R."/>
            <person name="Wisecaver J.H."/>
        </authorList>
    </citation>
    <scope>NUCLEOTIDE SEQUENCE</scope>
    <source>
        <strain evidence="1">ECLA1</strain>
    </source>
</reference>
<evidence type="ECO:0000313" key="2">
    <source>
        <dbReference type="Proteomes" id="UP001283361"/>
    </source>
</evidence>
<name>A0AAE1EC53_9GAST</name>
<accession>A0AAE1EC53</accession>
<dbReference type="Proteomes" id="UP001283361">
    <property type="component" value="Unassembled WGS sequence"/>
</dbReference>
<organism evidence="1 2">
    <name type="scientific">Elysia crispata</name>
    <name type="common">lettuce slug</name>
    <dbReference type="NCBI Taxonomy" id="231223"/>
    <lineage>
        <taxon>Eukaryota</taxon>
        <taxon>Metazoa</taxon>
        <taxon>Spiralia</taxon>
        <taxon>Lophotrochozoa</taxon>
        <taxon>Mollusca</taxon>
        <taxon>Gastropoda</taxon>
        <taxon>Heterobranchia</taxon>
        <taxon>Euthyneura</taxon>
        <taxon>Panpulmonata</taxon>
        <taxon>Sacoglossa</taxon>
        <taxon>Placobranchoidea</taxon>
        <taxon>Plakobranchidae</taxon>
        <taxon>Elysia</taxon>
    </lineage>
</organism>
<protein>
    <submittedName>
        <fullName evidence="1">Uncharacterized protein</fullName>
    </submittedName>
</protein>
<dbReference type="EMBL" id="JAWDGP010000260">
    <property type="protein sequence ID" value="KAK3802184.1"/>
    <property type="molecule type" value="Genomic_DNA"/>
</dbReference>